<proteinExistence type="predicted"/>
<dbReference type="InterPro" id="IPR013783">
    <property type="entry name" value="Ig-like_fold"/>
</dbReference>
<reference evidence="2 3" key="1">
    <citation type="submission" date="2023-08" db="EMBL/GenBank/DDBJ databases">
        <title>genomic of G39.</title>
        <authorList>
            <person name="Wang Y."/>
        </authorList>
    </citation>
    <scope>NUCLEOTIDE SEQUENCE [LARGE SCALE GENOMIC DNA]</scope>
    <source>
        <strain evidence="2 3">G39</strain>
    </source>
</reference>
<dbReference type="EMBL" id="JAVAIM010000001">
    <property type="protein sequence ID" value="MDP4574828.1"/>
    <property type="molecule type" value="Genomic_DNA"/>
</dbReference>
<sequence>MVIDLNLSRKAVAFLGMLLLFVLVPAYAQTADAVRVITNIAEASWRSGDLPGATTSNEVALEIDDTPVTIGTFVPSPTGGVQYPLSPSLCGGAPIDMSFMTGGAATAEPVALEATNEIRIGQTLFFSINARRANRDTSAIDSIEVVISAQSGDEERLTIFETGENTGEFVGAIPTTFVPPAPVQGDCALSLRSGDDITISYPGPTGDPIVSTIVAAISNPFGYVFDSQDGSLVNGARVTIIDTATGQPATVYADDGVTPWPSTVVSGSTIPLADGGAFPLAPGEYRFPVLSPGTYRLLIQPPPPYTAPSEATPAELAPFNRPDGESYIITDGSYSNAFTLADGGPVEFDIPLDRPLVTLDITKTASRQIAAPGDVVFYVVTVSNPDTIGAKRDVVVTDTPSPWLRLRRDSIRIDGEEADDRVTISPDGRELQIAFGDIPAGESRRATYAMTIRADAPPGVIENRADIVDSRGDLTTATASLRVERDIIADRMTLIGRITEGDCLLQDGRRGIPGVRVMLEDGSFAITDRDGRYHFEGLMPGTHVVQAQEQTLPEGGAFVDCSRSTANAGATNSLFVRGQGGSLVVADFHATLPADWAPPTPEGDETPLEDAAAAGADIDWAAVGDGPTEFLFPEVGHNPRAPAVRVAIRHQVGEKVELSANGERVDPLAFDGVKKSADSSYAVSVWRGVALKSELTSLTARVLSANGEEIAALERSVNFAAAPAKAELIDARSRLVADGENKPVIAVRITDRKSRPVRSGVSGSVAINAPYESAQAIEAMQLRQLTGLGGASPTWTVEGDDGVALIELAPTMVSGPLHLQFSFTDRQITRTQEIEGWMVPGDQPWTVVGLAEGSAGARTVADNMQRTGRFDSDLGDEARVALYAKGRVLGKFLVTAAYDSAKQREEQRLEGTIDPNAYYTVYGDGSTRRFDAASRGKLYVRVETETFYAIYGDFRTGFDQTDLARYDRAATGMKAEGRFGKLHVQGFAAETETRFRRDEIQGNGLSGPYRLSSRAIVINSERVAIETRDRFRSEVIVERRELERFVDYDIDILSGTITFTQPVLSRDFDLNPQFIVIDYEIDQLTSSGELNAGVRADVTVADGNLRIGASAITDKGDGPRTEIVAADVRARIGAATEVRAEIGASHSEGETKAAWQVEAEHHTGKLDVLAYARSIEEGYGVEQQNAVERGRTKVGVDARYSITEDLSVTGSAWRDDSLTDAARRNAIQVQAAWRSQSTDLRLGLAHFSDRFQDGTTGSSTVVEAGASQRLLDNRLELNASTSIALENTDSIDLPTRHRFGARYAVTNAIRLIGSYEIAEGEAIDARTVQGGIELAPWTGARVTGTLGRQTISEYGPRSFAAFGLAQSLPVTSNLTVDFTVDGNRQIGGVDPSKVINPLHPVASGGHLGQDGQLFEDFVAITAGATWRKDRWAANFRGEFRDGEQADRKGVTFGAIRQLGEGSVVGSGFTWTNAEDDFGAMSEIMDGAIAIAHRPDESPFAFLAKIEYRSDEVRGAVAGETGPAGRTALTVDGEAKSRRLIGSLSTNWSPRGYDEDDGGLFQRTEIGVFVGTRYNFDSFEGYDASGWTLLGGLDARIGIGERFEVGGRATVRSGLTDGYTSFAFGPEVGFVPADDMLLSVGYNVSGFRDEDFSAARNTDEGLYASFRLKFDADSFGFLGLGR</sequence>
<feature type="signal peptide" evidence="1">
    <location>
        <begin position="1"/>
        <end position="28"/>
    </location>
</feature>
<dbReference type="SUPFAM" id="SSF117074">
    <property type="entry name" value="Hypothetical protein PA1324"/>
    <property type="match status" value="1"/>
</dbReference>
<dbReference type="NCBIfam" id="TIGR04226">
    <property type="entry name" value="RrgB_K2N_iso_D2"/>
    <property type="match status" value="1"/>
</dbReference>
<keyword evidence="1" id="KW-0732">Signal</keyword>
<dbReference type="Gene3D" id="2.60.40.740">
    <property type="match status" value="1"/>
</dbReference>
<evidence type="ECO:0000256" key="1">
    <source>
        <dbReference type="SAM" id="SignalP"/>
    </source>
</evidence>
<accession>A0ABT9HNV7</accession>
<feature type="chain" id="PRO_5046234612" evidence="1">
    <location>
        <begin position="29"/>
        <end position="1681"/>
    </location>
</feature>
<dbReference type="Gene3D" id="2.60.40.10">
    <property type="entry name" value="Immunoglobulins"/>
    <property type="match status" value="1"/>
</dbReference>
<protein>
    <submittedName>
        <fullName evidence="2">Isopeptide-forming domain-containing fimbrial protein</fullName>
    </submittedName>
</protein>
<evidence type="ECO:0000313" key="2">
    <source>
        <dbReference type="EMBL" id="MDP4574828.1"/>
    </source>
</evidence>
<keyword evidence="3" id="KW-1185">Reference proteome</keyword>
<name>A0ABT9HNV7_9SPHN</name>
<dbReference type="RefSeq" id="WP_305932198.1">
    <property type="nucleotide sequence ID" value="NZ_JAVAIM010000001.1"/>
</dbReference>
<comment type="caution">
    <text evidence="2">The sequence shown here is derived from an EMBL/GenBank/DDBJ whole genome shotgun (WGS) entry which is preliminary data.</text>
</comment>
<evidence type="ECO:0000313" key="3">
    <source>
        <dbReference type="Proteomes" id="UP001240639"/>
    </source>
</evidence>
<organism evidence="2 3">
    <name type="scientific">Qipengyuania profundimaris</name>
    <dbReference type="NCBI Taxonomy" id="3067652"/>
    <lineage>
        <taxon>Bacteria</taxon>
        <taxon>Pseudomonadati</taxon>
        <taxon>Pseudomonadota</taxon>
        <taxon>Alphaproteobacteria</taxon>
        <taxon>Sphingomonadales</taxon>
        <taxon>Erythrobacteraceae</taxon>
        <taxon>Qipengyuania</taxon>
    </lineage>
</organism>
<dbReference type="Proteomes" id="UP001240639">
    <property type="component" value="Unassembled WGS sequence"/>
</dbReference>
<dbReference type="InterPro" id="IPR026466">
    <property type="entry name" value="Fim_isopep_form_D2_dom"/>
</dbReference>
<gene>
    <name evidence="2" type="ORF">Q9K02_06705</name>
</gene>